<dbReference type="InterPro" id="IPR012340">
    <property type="entry name" value="NA-bd_OB-fold"/>
</dbReference>
<reference evidence="2" key="1">
    <citation type="submission" date="2022-10" db="EMBL/GenBank/DDBJ databases">
        <title>Determination and structural analysis of whole genome sequence of Sarocladium strictum F4-1.</title>
        <authorList>
            <person name="Hu L."/>
            <person name="Jiang Y."/>
        </authorList>
    </citation>
    <scope>NUCLEOTIDE SEQUENCE</scope>
    <source>
        <strain evidence="2">F4-1</strain>
    </source>
</reference>
<dbReference type="SUPFAM" id="SSF50249">
    <property type="entry name" value="Nucleic acid-binding proteins"/>
    <property type="match status" value="1"/>
</dbReference>
<proteinExistence type="predicted"/>
<evidence type="ECO:0000313" key="2">
    <source>
        <dbReference type="EMBL" id="KAK0385416.1"/>
    </source>
</evidence>
<dbReference type="Gene3D" id="2.40.50.140">
    <property type="entry name" value="Nucleic acid-binding proteins"/>
    <property type="match status" value="1"/>
</dbReference>
<organism evidence="2 3">
    <name type="scientific">Sarocladium strictum</name>
    <name type="common">Black bundle disease fungus</name>
    <name type="synonym">Acremonium strictum</name>
    <dbReference type="NCBI Taxonomy" id="5046"/>
    <lineage>
        <taxon>Eukaryota</taxon>
        <taxon>Fungi</taxon>
        <taxon>Dikarya</taxon>
        <taxon>Ascomycota</taxon>
        <taxon>Pezizomycotina</taxon>
        <taxon>Sordariomycetes</taxon>
        <taxon>Hypocreomycetidae</taxon>
        <taxon>Hypocreales</taxon>
        <taxon>Sarocladiaceae</taxon>
        <taxon>Sarocladium</taxon>
    </lineage>
</organism>
<feature type="region of interest" description="Disordered" evidence="1">
    <location>
        <begin position="319"/>
        <end position="338"/>
    </location>
</feature>
<dbReference type="AlphaFoldDB" id="A0AA39GDZ1"/>
<gene>
    <name evidence="2" type="ORF">NLU13_7892</name>
</gene>
<name>A0AA39GDZ1_SARSR</name>
<protein>
    <submittedName>
        <fullName evidence="2">Uncharacterized protein</fullName>
    </submittedName>
</protein>
<keyword evidence="3" id="KW-1185">Reference proteome</keyword>
<evidence type="ECO:0000313" key="3">
    <source>
        <dbReference type="Proteomes" id="UP001175261"/>
    </source>
</evidence>
<sequence>MPPRIIIFAGAPSPTVVTEATCTLTSYLPPFTSFLDLPDPSPQNSSFPKLLAAWRSLPLTRQPLHTGLTQQHSFLNDCIPRHSSFFSTADVSLADAAGSLDEEEVQEALTQFFEVSLSALENTSFLSELDSLDASFLSASSMADTSRNSHHQHQTPLAAHLSDLEDIPPAPRILALNPSTVTLNLIVGILSIAQPRSVTTRWGKSMSLIELLVGDNTRSGFAVTFWLPESEVKESPISKLRRQEVVLVQNVALHVFRGKVYGQSLRRDLTKVTVLWSREGRGLYSTRSLSKPKPSHPQMEKTKLVKDWVLKFVGADNGASTRSKRKLRSWDEPPPDSQ</sequence>
<evidence type="ECO:0000256" key="1">
    <source>
        <dbReference type="SAM" id="MobiDB-lite"/>
    </source>
</evidence>
<comment type="caution">
    <text evidence="2">The sequence shown here is derived from an EMBL/GenBank/DDBJ whole genome shotgun (WGS) entry which is preliminary data.</text>
</comment>
<dbReference type="Proteomes" id="UP001175261">
    <property type="component" value="Unassembled WGS sequence"/>
</dbReference>
<accession>A0AA39GDZ1</accession>
<dbReference type="EMBL" id="JAPDFR010000007">
    <property type="protein sequence ID" value="KAK0385416.1"/>
    <property type="molecule type" value="Genomic_DNA"/>
</dbReference>